<reference evidence="10 11" key="1">
    <citation type="submission" date="2019-03" db="EMBL/GenBank/DDBJ databases">
        <title>Genomic Encyclopedia of Type Strains, Phase IV (KMG-IV): sequencing the most valuable type-strain genomes for metagenomic binning, comparative biology and taxonomic classification.</title>
        <authorList>
            <person name="Goeker M."/>
        </authorList>
    </citation>
    <scope>NUCLEOTIDE SEQUENCE [LARGE SCALE GENOMIC DNA]</scope>
    <source>
        <strain evidence="10 11">DSM 11170</strain>
    </source>
</reference>
<dbReference type="PROSITE" id="PS50928">
    <property type="entry name" value="ABC_TM1"/>
    <property type="match status" value="1"/>
</dbReference>
<dbReference type="SUPFAM" id="SSF161098">
    <property type="entry name" value="MetI-like"/>
    <property type="match status" value="1"/>
</dbReference>
<protein>
    <submittedName>
        <fullName evidence="10">ABC-type nitrate/sulfonate/bicarbonate transport system permease component</fullName>
    </submittedName>
</protein>
<name>A0A4R2RPR1_9FIRM</name>
<evidence type="ECO:0000256" key="5">
    <source>
        <dbReference type="ARBA" id="ARBA00022989"/>
    </source>
</evidence>
<dbReference type="GO" id="GO:0010438">
    <property type="term" value="P:cellular response to sulfur starvation"/>
    <property type="evidence" value="ECO:0007669"/>
    <property type="project" value="TreeGrafter"/>
</dbReference>
<dbReference type="Gene3D" id="1.10.3720.10">
    <property type="entry name" value="MetI-like"/>
    <property type="match status" value="1"/>
</dbReference>
<evidence type="ECO:0000256" key="4">
    <source>
        <dbReference type="ARBA" id="ARBA00022692"/>
    </source>
</evidence>
<feature type="transmembrane region" description="Helical" evidence="7">
    <location>
        <begin position="125"/>
        <end position="144"/>
    </location>
</feature>
<evidence type="ECO:0000313" key="10">
    <source>
        <dbReference type="EMBL" id="TCP65048.1"/>
    </source>
</evidence>
<dbReference type="EMBL" id="SLXT01000007">
    <property type="protein sequence ID" value="TCP65048.1"/>
    <property type="molecule type" value="Genomic_DNA"/>
</dbReference>
<feature type="transmembrane region" description="Helical" evidence="7">
    <location>
        <begin position="302"/>
        <end position="320"/>
    </location>
</feature>
<feature type="transmembrane region" description="Helical" evidence="7">
    <location>
        <begin position="246"/>
        <end position="267"/>
    </location>
</feature>
<comment type="subcellular location">
    <subcellularLocation>
        <location evidence="1 7">Cell membrane</location>
        <topology evidence="1 7">Multi-pass membrane protein</topology>
    </subcellularLocation>
</comment>
<evidence type="ECO:0000256" key="6">
    <source>
        <dbReference type="ARBA" id="ARBA00023136"/>
    </source>
</evidence>
<dbReference type="PANTHER" id="PTHR30151:SF25">
    <property type="entry name" value="TAURINE TRANSPORT SYSTEM PERMEASE PROTEIN TAUC"/>
    <property type="match status" value="1"/>
</dbReference>
<feature type="transmembrane region" description="Helical" evidence="7">
    <location>
        <begin position="150"/>
        <end position="169"/>
    </location>
</feature>
<dbReference type="CDD" id="cd06261">
    <property type="entry name" value="TM_PBP2"/>
    <property type="match status" value="1"/>
</dbReference>
<keyword evidence="3" id="KW-1003">Cell membrane</keyword>
<keyword evidence="11" id="KW-1185">Reference proteome</keyword>
<gene>
    <name evidence="10" type="ORF">EDD73_107121</name>
</gene>
<evidence type="ECO:0000256" key="8">
    <source>
        <dbReference type="SAM" id="MobiDB-lite"/>
    </source>
</evidence>
<evidence type="ECO:0000259" key="9">
    <source>
        <dbReference type="PROSITE" id="PS50928"/>
    </source>
</evidence>
<dbReference type="Proteomes" id="UP000294813">
    <property type="component" value="Unassembled WGS sequence"/>
</dbReference>
<sequence length="390" mass="43196">MFRTTTWVNHDLNDLADDRGPAKKEGGTSFDGWYKYAGWIAIIGLWELAPRFGWADPQFLPSFSQVLSTIVQLLFDGTLATHAVVSLWRVIVALLGAALIGLPLGILLGGWLTGLAEDLRPLLRVFGQVNPFSLMPVFIFFFGIGEMAKAAVLGWVALWPILHHTITGVRMVDPVYIKTARSMNIARMDFFTQVLLPGAAPSIFVGLRIAVNLAFFILTAAEMIGASAGLGWAVHNAHCMYQFPRLYASAVMIIALGYGTAQLLRWVERSYFFWKEPTQDGESLSGTETAKAKARQLGWGEWILIASLLFSFIYVGDGVVDRVNEEDKNFGRAQNQPLMDHRQHGVSPGQSNMDHSQHRSGQNQNQSGSEQNQLPKEHDEPGNFVPVIKP</sequence>
<dbReference type="InterPro" id="IPR035906">
    <property type="entry name" value="MetI-like_sf"/>
</dbReference>
<comment type="caution">
    <text evidence="10">The sequence shown here is derived from an EMBL/GenBank/DDBJ whole genome shotgun (WGS) entry which is preliminary data.</text>
</comment>
<dbReference type="InterPro" id="IPR000515">
    <property type="entry name" value="MetI-like"/>
</dbReference>
<keyword evidence="4 7" id="KW-0812">Transmembrane</keyword>
<comment type="similarity">
    <text evidence="7">Belongs to the binding-protein-dependent transport system permease family.</text>
</comment>
<dbReference type="RefSeq" id="WP_165876343.1">
    <property type="nucleotide sequence ID" value="NZ_JAOQNU010000007.1"/>
</dbReference>
<keyword evidence="2 7" id="KW-0813">Transport</keyword>
<dbReference type="GO" id="GO:0055085">
    <property type="term" value="P:transmembrane transport"/>
    <property type="evidence" value="ECO:0007669"/>
    <property type="project" value="InterPro"/>
</dbReference>
<feature type="region of interest" description="Disordered" evidence="8">
    <location>
        <begin position="331"/>
        <end position="390"/>
    </location>
</feature>
<feature type="transmembrane region" description="Helical" evidence="7">
    <location>
        <begin position="91"/>
        <end position="113"/>
    </location>
</feature>
<evidence type="ECO:0000256" key="7">
    <source>
        <dbReference type="RuleBase" id="RU363032"/>
    </source>
</evidence>
<evidence type="ECO:0000313" key="11">
    <source>
        <dbReference type="Proteomes" id="UP000294813"/>
    </source>
</evidence>
<feature type="domain" description="ABC transmembrane type-1" evidence="9">
    <location>
        <begin position="83"/>
        <end position="264"/>
    </location>
</feature>
<feature type="compositionally biased region" description="Low complexity" evidence="8">
    <location>
        <begin position="359"/>
        <end position="373"/>
    </location>
</feature>
<evidence type="ECO:0000256" key="2">
    <source>
        <dbReference type="ARBA" id="ARBA00022448"/>
    </source>
</evidence>
<keyword evidence="6 7" id="KW-0472">Membrane</keyword>
<feature type="transmembrane region" description="Helical" evidence="7">
    <location>
        <begin position="213"/>
        <end position="234"/>
    </location>
</feature>
<dbReference type="AlphaFoldDB" id="A0A4R2RPR1"/>
<evidence type="ECO:0000256" key="3">
    <source>
        <dbReference type="ARBA" id="ARBA00022475"/>
    </source>
</evidence>
<feature type="transmembrane region" description="Helical" evidence="7">
    <location>
        <begin position="190"/>
        <end position="207"/>
    </location>
</feature>
<proteinExistence type="inferred from homology"/>
<evidence type="ECO:0000256" key="1">
    <source>
        <dbReference type="ARBA" id="ARBA00004651"/>
    </source>
</evidence>
<keyword evidence="5 7" id="KW-1133">Transmembrane helix</keyword>
<dbReference type="GO" id="GO:0005886">
    <property type="term" value="C:plasma membrane"/>
    <property type="evidence" value="ECO:0007669"/>
    <property type="project" value="UniProtKB-SubCell"/>
</dbReference>
<accession>A0A4R2RPR1</accession>
<dbReference type="Pfam" id="PF00528">
    <property type="entry name" value="BPD_transp_1"/>
    <property type="match status" value="1"/>
</dbReference>
<dbReference type="PANTHER" id="PTHR30151">
    <property type="entry name" value="ALKANE SULFONATE ABC TRANSPORTER-RELATED, MEMBRANE SUBUNIT"/>
    <property type="match status" value="1"/>
</dbReference>
<organism evidence="10 11">
    <name type="scientific">Heliophilum fasciatum</name>
    <dbReference type="NCBI Taxonomy" id="35700"/>
    <lineage>
        <taxon>Bacteria</taxon>
        <taxon>Bacillati</taxon>
        <taxon>Bacillota</taxon>
        <taxon>Clostridia</taxon>
        <taxon>Eubacteriales</taxon>
        <taxon>Heliobacteriaceae</taxon>
        <taxon>Heliophilum</taxon>
    </lineage>
</organism>